<evidence type="ECO:0000313" key="15">
    <source>
        <dbReference type="Proteomes" id="UP000617340"/>
    </source>
</evidence>
<organism evidence="14 15">
    <name type="scientific">Vespula germanica</name>
    <name type="common">German yellow jacket</name>
    <name type="synonym">Paravespula germanica</name>
    <dbReference type="NCBI Taxonomy" id="30212"/>
    <lineage>
        <taxon>Eukaryota</taxon>
        <taxon>Metazoa</taxon>
        <taxon>Ecdysozoa</taxon>
        <taxon>Arthropoda</taxon>
        <taxon>Hexapoda</taxon>
        <taxon>Insecta</taxon>
        <taxon>Pterygota</taxon>
        <taxon>Neoptera</taxon>
        <taxon>Endopterygota</taxon>
        <taxon>Hymenoptera</taxon>
        <taxon>Apocrita</taxon>
        <taxon>Aculeata</taxon>
        <taxon>Vespoidea</taxon>
        <taxon>Vespidae</taxon>
        <taxon>Vespinae</taxon>
        <taxon>Vespula</taxon>
    </lineage>
</organism>
<protein>
    <recommendedName>
        <fullName evidence="9">Large ribosomal subunit protein uL22m</fullName>
    </recommendedName>
    <alternativeName>
        <fullName evidence="10">39S ribosomal protein L22, mitochondrial</fullName>
    </alternativeName>
</protein>
<dbReference type="InterPro" id="IPR036394">
    <property type="entry name" value="Ribosomal_uL22_sf"/>
</dbReference>
<evidence type="ECO:0000256" key="1">
    <source>
        <dbReference type="ARBA" id="ARBA00004141"/>
    </source>
</evidence>
<dbReference type="SUPFAM" id="SSF54843">
    <property type="entry name" value="Ribosomal protein L22"/>
    <property type="match status" value="1"/>
</dbReference>
<dbReference type="Gene3D" id="3.90.470.10">
    <property type="entry name" value="Ribosomal protein L22/L17"/>
    <property type="match status" value="1"/>
</dbReference>
<keyword evidence="8 11" id="KW-0687">Ribonucleoprotein</keyword>
<dbReference type="Pfam" id="PF00237">
    <property type="entry name" value="Ribosomal_L22"/>
    <property type="match status" value="1"/>
</dbReference>
<dbReference type="EMBL" id="JACSDZ010000011">
    <property type="protein sequence ID" value="KAF7391751.1"/>
    <property type="molecule type" value="Genomic_DNA"/>
</dbReference>
<accession>A0A834JQF9</accession>
<dbReference type="PANTHER" id="PTHR13501">
    <property type="entry name" value="CHLOROPLAST 50S RIBOSOMAL PROTEIN L22-RELATED"/>
    <property type="match status" value="1"/>
</dbReference>
<dbReference type="Proteomes" id="UP000617340">
    <property type="component" value="Unassembled WGS sequence"/>
</dbReference>
<evidence type="ECO:0000256" key="9">
    <source>
        <dbReference type="ARBA" id="ARBA00035286"/>
    </source>
</evidence>
<evidence type="ECO:0000256" key="2">
    <source>
        <dbReference type="ARBA" id="ARBA00006434"/>
    </source>
</evidence>
<evidence type="ECO:0000256" key="5">
    <source>
        <dbReference type="ARBA" id="ARBA00022980"/>
    </source>
</evidence>
<evidence type="ECO:0000256" key="8">
    <source>
        <dbReference type="ARBA" id="ARBA00023274"/>
    </source>
</evidence>
<dbReference type="GO" id="GO:0022857">
    <property type="term" value="F:transmembrane transporter activity"/>
    <property type="evidence" value="ECO:0007669"/>
    <property type="project" value="InterPro"/>
</dbReference>
<keyword evidence="7 13" id="KW-0472">Membrane</keyword>
<dbReference type="InterPro" id="IPR038377">
    <property type="entry name" value="Na/Glc_symporter_sf"/>
</dbReference>
<dbReference type="InterPro" id="IPR001063">
    <property type="entry name" value="Ribosomal_uL22"/>
</dbReference>
<evidence type="ECO:0000256" key="13">
    <source>
        <dbReference type="SAM" id="Phobius"/>
    </source>
</evidence>
<comment type="similarity">
    <text evidence="3 11">Belongs to the universal ribosomal protein uL22 family.</text>
</comment>
<dbReference type="Gene3D" id="1.20.1730.10">
    <property type="entry name" value="Sodium/glucose cotransporter"/>
    <property type="match status" value="1"/>
</dbReference>
<dbReference type="GO" id="GO:0006412">
    <property type="term" value="P:translation"/>
    <property type="evidence" value="ECO:0007669"/>
    <property type="project" value="InterPro"/>
</dbReference>
<proteinExistence type="inferred from homology"/>
<evidence type="ECO:0000256" key="4">
    <source>
        <dbReference type="ARBA" id="ARBA00022692"/>
    </source>
</evidence>
<dbReference type="InterPro" id="IPR001734">
    <property type="entry name" value="Na/solute_symporter"/>
</dbReference>
<dbReference type="GO" id="GO:0005762">
    <property type="term" value="C:mitochondrial large ribosomal subunit"/>
    <property type="evidence" value="ECO:0007669"/>
    <property type="project" value="TreeGrafter"/>
</dbReference>
<name>A0A834JQF9_VESGE</name>
<feature type="transmembrane region" description="Helical" evidence="13">
    <location>
        <begin position="93"/>
        <end position="113"/>
    </location>
</feature>
<evidence type="ECO:0000256" key="3">
    <source>
        <dbReference type="ARBA" id="ARBA00009451"/>
    </source>
</evidence>
<comment type="subcellular location">
    <subcellularLocation>
        <location evidence="1">Membrane</location>
        <topology evidence="1">Multi-pass membrane protein</topology>
    </subcellularLocation>
</comment>
<evidence type="ECO:0000313" key="14">
    <source>
        <dbReference type="EMBL" id="KAF7391751.1"/>
    </source>
</evidence>
<keyword evidence="6 13" id="KW-1133">Transmembrane helix</keyword>
<feature type="transmembrane region" description="Helical" evidence="13">
    <location>
        <begin position="56"/>
        <end position="81"/>
    </location>
</feature>
<dbReference type="GO" id="GO:0003735">
    <property type="term" value="F:structural constituent of ribosome"/>
    <property type="evidence" value="ECO:0007669"/>
    <property type="project" value="InterPro"/>
</dbReference>
<comment type="caution">
    <text evidence="14">The sequence shown here is derived from an EMBL/GenBank/DDBJ whole genome shotgun (WGS) entry which is preliminary data.</text>
</comment>
<dbReference type="InterPro" id="IPR047867">
    <property type="entry name" value="Ribosomal_uL22_bac/org-type"/>
</dbReference>
<dbReference type="CDD" id="cd00336">
    <property type="entry name" value="Ribosomal_L22"/>
    <property type="match status" value="1"/>
</dbReference>
<keyword evidence="4 13" id="KW-0812">Transmembrane</keyword>
<gene>
    <name evidence="14" type="ORF">HZH68_011294</name>
</gene>
<feature type="transmembrane region" description="Helical" evidence="13">
    <location>
        <begin position="25"/>
        <end position="44"/>
    </location>
</feature>
<sequence length="362" mass="42024">MIDNNVTSTLIGHKLEHLTFGWTDYMLFISLLGVSIIIGVYFGFFKKQDNTTEYLLGGKTMSFFPISMSLIASHISGVSLLGVPSEVYQYGSQYAACIFTSFITCTIIAYIYLPVFFKLQLTSIFEYLEIRFARPNMNSIRCSFQRLSLLNNKPFLNELVGTLRRSIVLTGKSFSSDQNTDHQDDTDEYENEHKKFKWLDYNNKFFPIQSSDEERRPAYVCHMKANVKYSPKKLWYIACFVRGMTVDEAIKQLSFMHKKGAVIVKETILEAQNLAVSKHNVEFKSNLWVAESFCNKSIVYKGIRRHARGRVGEVRYTYSNYFVRLEEGKPPENYYLPVPKTGEQHLESWLKQMRMRKIINSL</sequence>
<dbReference type="Pfam" id="PF00474">
    <property type="entry name" value="SSF"/>
    <property type="match status" value="1"/>
</dbReference>
<evidence type="ECO:0000256" key="11">
    <source>
        <dbReference type="RuleBase" id="RU004005"/>
    </source>
</evidence>
<evidence type="ECO:0000256" key="10">
    <source>
        <dbReference type="ARBA" id="ARBA00035506"/>
    </source>
</evidence>
<evidence type="ECO:0000256" key="12">
    <source>
        <dbReference type="RuleBase" id="RU362091"/>
    </source>
</evidence>
<dbReference type="PANTHER" id="PTHR13501:SF8">
    <property type="entry name" value="LARGE RIBOSOMAL SUBUNIT PROTEIN UL22M"/>
    <property type="match status" value="1"/>
</dbReference>
<comment type="similarity">
    <text evidence="2 12">Belongs to the sodium:solute symporter (SSF) (TC 2.A.21) family.</text>
</comment>
<evidence type="ECO:0000256" key="7">
    <source>
        <dbReference type="ARBA" id="ARBA00023136"/>
    </source>
</evidence>
<dbReference type="GO" id="GO:0016020">
    <property type="term" value="C:membrane"/>
    <property type="evidence" value="ECO:0007669"/>
    <property type="project" value="UniProtKB-SubCell"/>
</dbReference>
<dbReference type="PROSITE" id="PS50283">
    <property type="entry name" value="NA_SOLUT_SYMP_3"/>
    <property type="match status" value="1"/>
</dbReference>
<reference evidence="14" key="1">
    <citation type="journal article" date="2020" name="G3 (Bethesda)">
        <title>High-Quality Assemblies for Three Invasive Social Wasps from the &lt;i&gt;Vespula&lt;/i&gt; Genus.</title>
        <authorList>
            <person name="Harrop T.W.R."/>
            <person name="Guhlin J."/>
            <person name="McLaughlin G.M."/>
            <person name="Permina E."/>
            <person name="Stockwell P."/>
            <person name="Gilligan J."/>
            <person name="Le Lec M.F."/>
            <person name="Gruber M.A.M."/>
            <person name="Quinn O."/>
            <person name="Lovegrove M."/>
            <person name="Duncan E.J."/>
            <person name="Remnant E.J."/>
            <person name="Van Eeckhoven J."/>
            <person name="Graham B."/>
            <person name="Knapp R.A."/>
            <person name="Langford K.W."/>
            <person name="Kronenberg Z."/>
            <person name="Press M.O."/>
            <person name="Eacker S.M."/>
            <person name="Wilson-Rankin E.E."/>
            <person name="Purcell J."/>
            <person name="Lester P.J."/>
            <person name="Dearden P.K."/>
        </authorList>
    </citation>
    <scope>NUCLEOTIDE SEQUENCE</scope>
    <source>
        <strain evidence="14">Linc-1</strain>
    </source>
</reference>
<keyword evidence="15" id="KW-1185">Reference proteome</keyword>
<keyword evidence="5 11" id="KW-0689">Ribosomal protein</keyword>
<dbReference type="AlphaFoldDB" id="A0A834JQF9"/>
<evidence type="ECO:0000256" key="6">
    <source>
        <dbReference type="ARBA" id="ARBA00022989"/>
    </source>
</evidence>